<dbReference type="GO" id="GO:0046872">
    <property type="term" value="F:metal ion binding"/>
    <property type="evidence" value="ECO:0007669"/>
    <property type="project" value="UniProtKB-KW"/>
</dbReference>
<dbReference type="Proteomes" id="UP000002770">
    <property type="component" value="Unassembled WGS sequence"/>
</dbReference>
<dbReference type="EMBL" id="JH413830">
    <property type="protein sequence ID" value="EHL30473.1"/>
    <property type="molecule type" value="Genomic_DNA"/>
</dbReference>
<dbReference type="Pfam" id="PF01557">
    <property type="entry name" value="FAA_hydrolase"/>
    <property type="match status" value="1"/>
</dbReference>
<dbReference type="HOGENOM" id="CLU_028458_5_0_6"/>
<dbReference type="AlphaFoldDB" id="G9EQM7"/>
<dbReference type="GO" id="GO:0018773">
    <property type="term" value="F:acetylpyruvate hydrolase activity"/>
    <property type="evidence" value="ECO:0007669"/>
    <property type="project" value="TreeGrafter"/>
</dbReference>
<gene>
    <name evidence="3" type="ORF">LDG_7575</name>
</gene>
<evidence type="ECO:0000313" key="3">
    <source>
        <dbReference type="EMBL" id="EHL30473.1"/>
    </source>
</evidence>
<dbReference type="RefSeq" id="WP_006871482.1">
    <property type="nucleotide sequence ID" value="NZ_JH413830.1"/>
</dbReference>
<dbReference type="SUPFAM" id="SSF56529">
    <property type="entry name" value="FAH"/>
    <property type="match status" value="1"/>
</dbReference>
<keyword evidence="1" id="KW-0479">Metal-binding</keyword>
<protein>
    <recommendedName>
        <fullName evidence="2">Fumarylacetoacetase-like C-terminal domain-containing protein</fullName>
    </recommendedName>
</protein>
<dbReference type="PANTHER" id="PTHR11820">
    <property type="entry name" value="ACYLPYRUVASE"/>
    <property type="match status" value="1"/>
</dbReference>
<dbReference type="STRING" id="658187.LDG_7575"/>
<dbReference type="eggNOG" id="COG0179">
    <property type="taxonomic scope" value="Bacteria"/>
</dbReference>
<dbReference type="FunCoup" id="G9EQM7">
    <property type="interactions" value="360"/>
</dbReference>
<dbReference type="PANTHER" id="PTHR11820:SF7">
    <property type="entry name" value="ACYLPYRUVASE FAHD1, MITOCHONDRIAL"/>
    <property type="match status" value="1"/>
</dbReference>
<organism evidence="3 4">
    <name type="scientific">Legionella drancourtii LLAP12</name>
    <dbReference type="NCBI Taxonomy" id="658187"/>
    <lineage>
        <taxon>Bacteria</taxon>
        <taxon>Pseudomonadati</taxon>
        <taxon>Pseudomonadota</taxon>
        <taxon>Gammaproteobacteria</taxon>
        <taxon>Legionellales</taxon>
        <taxon>Legionellaceae</taxon>
        <taxon>Legionella</taxon>
    </lineage>
</organism>
<evidence type="ECO:0000259" key="2">
    <source>
        <dbReference type="Pfam" id="PF01557"/>
    </source>
</evidence>
<evidence type="ECO:0000313" key="4">
    <source>
        <dbReference type="Proteomes" id="UP000002770"/>
    </source>
</evidence>
<accession>G9EQM7</accession>
<dbReference type="Gene3D" id="3.90.850.10">
    <property type="entry name" value="Fumarylacetoacetase-like, C-terminal domain"/>
    <property type="match status" value="1"/>
</dbReference>
<reference evidence="3 4" key="1">
    <citation type="journal article" date="2011" name="BMC Genomics">
        <title>Insight into cross-talk between intra-amoebal pathogens.</title>
        <authorList>
            <person name="Gimenez G."/>
            <person name="Bertelli C."/>
            <person name="Moliner C."/>
            <person name="Robert C."/>
            <person name="Raoult D."/>
            <person name="Fournier P.E."/>
            <person name="Greub G."/>
        </authorList>
    </citation>
    <scope>NUCLEOTIDE SEQUENCE [LARGE SCALE GENOMIC DNA]</scope>
    <source>
        <strain evidence="3 4">LLAP12</strain>
    </source>
</reference>
<keyword evidence="4" id="KW-1185">Reference proteome</keyword>
<evidence type="ECO:0000256" key="1">
    <source>
        <dbReference type="ARBA" id="ARBA00022723"/>
    </source>
</evidence>
<sequence>MKYVFFHNQKQAMPVANIFCIGRNYAAHIAELGNKQPEAPVVFLKPTSALSTEDNLIHLPAFSHHVDYETELVLLIGREAKHIKPEEALKCIAGYGVGLDLTARDVQSMAKEQGLPWTLAKGFDHAACVSKFVAADEIGDPSRLTFQMKQNGSHRQHGDVALMLFDIPYIIAYLSTMFTLQAGDLIYTGTPEGIGTVNNGDRFELNLDDKVSATFSVAQ</sequence>
<dbReference type="InterPro" id="IPR011234">
    <property type="entry name" value="Fumarylacetoacetase-like_C"/>
</dbReference>
<feature type="domain" description="Fumarylacetoacetase-like C-terminal" evidence="2">
    <location>
        <begin position="18"/>
        <end position="210"/>
    </location>
</feature>
<dbReference type="InParanoid" id="G9EQM7"/>
<dbReference type="InterPro" id="IPR036663">
    <property type="entry name" value="Fumarylacetoacetase_C_sf"/>
</dbReference>
<proteinExistence type="predicted"/>
<name>G9EQM7_9GAMM</name>